<dbReference type="KEGG" id="capn:CBG49_10365"/>
<dbReference type="GO" id="GO:0016874">
    <property type="term" value="F:ligase activity"/>
    <property type="evidence" value="ECO:0007669"/>
    <property type="project" value="UniProtKB-KW"/>
</dbReference>
<evidence type="ECO:0000313" key="2">
    <source>
        <dbReference type="Proteomes" id="UP000197007"/>
    </source>
</evidence>
<dbReference type="AlphaFoldDB" id="A0A1Z4BQA8"/>
<organism evidence="1 2">
    <name type="scientific">Capnocytophaga endodontalis</name>
    <dbReference type="NCBI Taxonomy" id="2708117"/>
    <lineage>
        <taxon>Bacteria</taxon>
        <taxon>Pseudomonadati</taxon>
        <taxon>Bacteroidota</taxon>
        <taxon>Flavobacteriia</taxon>
        <taxon>Flavobacteriales</taxon>
        <taxon>Flavobacteriaceae</taxon>
        <taxon>Capnocytophaga</taxon>
    </lineage>
</organism>
<reference evidence="2" key="1">
    <citation type="submission" date="2017-06" db="EMBL/GenBank/DDBJ databases">
        <title>Complete genome sequence of Capnocytophaga sp. KCOM 1579 (=ChDC OS43) isolated from a human refractory periapical abscess lesion.</title>
        <authorList>
            <person name="Kook J.-K."/>
            <person name="Park S.-N."/>
            <person name="Lim Y.K."/>
            <person name="Roh H."/>
        </authorList>
    </citation>
    <scope>NUCLEOTIDE SEQUENCE [LARGE SCALE GENOMIC DNA]</scope>
    <source>
        <strain evidence="2">ChDC OS43</strain>
    </source>
</reference>
<evidence type="ECO:0000313" key="1">
    <source>
        <dbReference type="EMBL" id="ASF43438.1"/>
    </source>
</evidence>
<accession>A0A1Z4BQA8</accession>
<sequence>MNIHFIVAPSTHLRPLMMALNEQHHITTLPEELSSETHYVIADPHLSPTHPDLLLAQNLGLSPISPNAFLYEYFKNKTRVVLSGEKGKKECLARVLHTMDFYNQPLSYCLETPINGKQVHFADTEFVLFEGGDNSAALHPTIALISDINNGKVEEYHNFIESITKGGILIYNEEDEALKTIVENNERAIRKMEYRTPLFETHNGETFLITPEGELPLDDASATQISYIEAAKWVCQNMGIDEADFYEAMVSF</sequence>
<keyword evidence="2" id="KW-1185">Reference proteome</keyword>
<gene>
    <name evidence="1" type="ORF">CBG49_10365</name>
</gene>
<protein>
    <submittedName>
        <fullName evidence="1">Mur ligase</fullName>
    </submittedName>
</protein>
<dbReference type="InterPro" id="IPR036565">
    <property type="entry name" value="Mur-like_cat_sf"/>
</dbReference>
<dbReference type="EMBL" id="CP022022">
    <property type="protein sequence ID" value="ASF43438.1"/>
    <property type="molecule type" value="Genomic_DNA"/>
</dbReference>
<dbReference type="GO" id="GO:0005524">
    <property type="term" value="F:ATP binding"/>
    <property type="evidence" value="ECO:0007669"/>
    <property type="project" value="InterPro"/>
</dbReference>
<name>A0A1Z4BQA8_9FLAO</name>
<dbReference type="RefSeq" id="WP_088594425.1">
    <property type="nucleotide sequence ID" value="NZ_CP022022.1"/>
</dbReference>
<proteinExistence type="predicted"/>
<dbReference type="Proteomes" id="UP000197007">
    <property type="component" value="Chromosome"/>
</dbReference>
<keyword evidence="1" id="KW-0436">Ligase</keyword>
<dbReference type="SUPFAM" id="SSF53623">
    <property type="entry name" value="MurD-like peptide ligases, catalytic domain"/>
    <property type="match status" value="1"/>
</dbReference>